<dbReference type="InterPro" id="IPR018247">
    <property type="entry name" value="EF_Hand_1_Ca_BS"/>
</dbReference>
<dbReference type="InterPro" id="IPR001751">
    <property type="entry name" value="S100/CaBP7/8-like_CS"/>
</dbReference>
<name>C5LTF4_PERM5</name>
<keyword evidence="6" id="KW-0007">Acetylation</keyword>
<dbReference type="OrthoDB" id="26525at2759"/>
<keyword evidence="3" id="KW-0479">Metal-binding</keyword>
<evidence type="ECO:0000259" key="7">
    <source>
        <dbReference type="PROSITE" id="PS50222"/>
    </source>
</evidence>
<keyword evidence="9" id="KW-1185">Reference proteome</keyword>
<dbReference type="Gene3D" id="1.10.238.10">
    <property type="entry name" value="EF-hand"/>
    <property type="match status" value="2"/>
</dbReference>
<evidence type="ECO:0000256" key="4">
    <source>
        <dbReference type="ARBA" id="ARBA00022737"/>
    </source>
</evidence>
<dbReference type="PROSITE" id="PS50222">
    <property type="entry name" value="EF_HAND_2"/>
    <property type="match status" value="3"/>
</dbReference>
<dbReference type="PROSITE" id="PS00303">
    <property type="entry name" value="S100_CABP"/>
    <property type="match status" value="1"/>
</dbReference>
<organism evidence="9">
    <name type="scientific">Perkinsus marinus (strain ATCC 50983 / TXsc)</name>
    <dbReference type="NCBI Taxonomy" id="423536"/>
    <lineage>
        <taxon>Eukaryota</taxon>
        <taxon>Sar</taxon>
        <taxon>Alveolata</taxon>
        <taxon>Perkinsozoa</taxon>
        <taxon>Perkinsea</taxon>
        <taxon>Perkinsida</taxon>
        <taxon>Perkinsidae</taxon>
        <taxon>Perkinsus</taxon>
    </lineage>
</organism>
<dbReference type="InParanoid" id="C5LTF4"/>
<dbReference type="InterPro" id="IPR011992">
    <property type="entry name" value="EF-hand-dom_pair"/>
</dbReference>
<dbReference type="PANTHER" id="PTHR23048">
    <property type="entry name" value="MYOSIN LIGHT CHAIN 1, 3"/>
    <property type="match status" value="1"/>
</dbReference>
<dbReference type="CDD" id="cd00051">
    <property type="entry name" value="EFh"/>
    <property type="match status" value="1"/>
</dbReference>
<dbReference type="GO" id="GO:0005509">
    <property type="term" value="F:calcium ion binding"/>
    <property type="evidence" value="ECO:0007669"/>
    <property type="project" value="InterPro"/>
</dbReference>
<proteinExistence type="inferred from homology"/>
<evidence type="ECO:0000313" key="9">
    <source>
        <dbReference type="Proteomes" id="UP000007800"/>
    </source>
</evidence>
<evidence type="ECO:0000256" key="2">
    <source>
        <dbReference type="ARBA" id="ARBA00020786"/>
    </source>
</evidence>
<dbReference type="Proteomes" id="UP000007800">
    <property type="component" value="Unassembled WGS sequence"/>
</dbReference>
<dbReference type="Pfam" id="PF13499">
    <property type="entry name" value="EF-hand_7"/>
    <property type="match status" value="2"/>
</dbReference>
<evidence type="ECO:0000256" key="3">
    <source>
        <dbReference type="ARBA" id="ARBA00022723"/>
    </source>
</evidence>
<evidence type="ECO:0000313" key="8">
    <source>
        <dbReference type="EMBL" id="EER00122.1"/>
    </source>
</evidence>
<protein>
    <recommendedName>
        <fullName evidence="2">Calmodulin</fullName>
    </recommendedName>
</protein>
<dbReference type="PANTHER" id="PTHR23048:SF0">
    <property type="entry name" value="CALMODULIN LIKE 3"/>
    <property type="match status" value="1"/>
</dbReference>
<dbReference type="SMART" id="SM00054">
    <property type="entry name" value="EFh"/>
    <property type="match status" value="3"/>
</dbReference>
<gene>
    <name evidence="8" type="ORF">Pmar_PMAR024602</name>
</gene>
<feature type="domain" description="EF-hand" evidence="7">
    <location>
        <begin position="42"/>
        <end position="77"/>
    </location>
</feature>
<dbReference type="OMA" id="DMWRIRE"/>
<keyword evidence="4" id="KW-0677">Repeat</keyword>
<dbReference type="FunFam" id="1.10.238.10:FF:000178">
    <property type="entry name" value="Calmodulin-2 A"/>
    <property type="match status" value="1"/>
</dbReference>
<dbReference type="GeneID" id="9049817"/>
<dbReference type="InterPro" id="IPR050230">
    <property type="entry name" value="CALM/Myosin/TropC-like"/>
</dbReference>
<dbReference type="RefSeq" id="XP_002767404.1">
    <property type="nucleotide sequence ID" value="XM_002767358.1"/>
</dbReference>
<comment type="similarity">
    <text evidence="1">Belongs to the centrin family.</text>
</comment>
<reference evidence="8 9" key="1">
    <citation type="submission" date="2008-07" db="EMBL/GenBank/DDBJ databases">
        <authorList>
            <person name="El-Sayed N."/>
            <person name="Caler E."/>
            <person name="Inman J."/>
            <person name="Amedeo P."/>
            <person name="Hass B."/>
            <person name="Wortman J."/>
        </authorList>
    </citation>
    <scope>NUCLEOTIDE SEQUENCE [LARGE SCALE GENOMIC DNA]</scope>
    <source>
        <strain evidence="9">ATCC 50983 / TXsc</strain>
    </source>
</reference>
<accession>C5LTF4</accession>
<dbReference type="InterPro" id="IPR002048">
    <property type="entry name" value="EF_hand_dom"/>
</dbReference>
<dbReference type="PROSITE" id="PS00018">
    <property type="entry name" value="EF_HAND_1"/>
    <property type="match status" value="3"/>
</dbReference>
<evidence type="ECO:0000256" key="6">
    <source>
        <dbReference type="ARBA" id="ARBA00022990"/>
    </source>
</evidence>
<dbReference type="AlphaFoldDB" id="C5LTF4"/>
<feature type="domain" description="EF-hand" evidence="7">
    <location>
        <begin position="6"/>
        <end position="41"/>
    </location>
</feature>
<feature type="domain" description="EF-hand" evidence="7">
    <location>
        <begin position="118"/>
        <end position="148"/>
    </location>
</feature>
<evidence type="ECO:0000256" key="5">
    <source>
        <dbReference type="ARBA" id="ARBA00022837"/>
    </source>
</evidence>
<keyword evidence="5" id="KW-0106">Calcium</keyword>
<evidence type="ECO:0000256" key="1">
    <source>
        <dbReference type="ARBA" id="ARBA00005253"/>
    </source>
</evidence>
<sequence>MVLDEEFIEKCREAFNSFDTDGSGTIDAVEMKLLLTAIGEAPNEEELFKFMADVDEDGTGEIEFAEFLHAFEKQRDGYADTEDESDTLDAFVALGGNRDRSGFVDKDKLMRIVKEEFGMTIKVDRLMEELDHDKDGKINFAEFANLFM</sequence>
<dbReference type="GO" id="GO:0016460">
    <property type="term" value="C:myosin II complex"/>
    <property type="evidence" value="ECO:0007669"/>
    <property type="project" value="TreeGrafter"/>
</dbReference>
<dbReference type="EMBL" id="GG685288">
    <property type="protein sequence ID" value="EER00122.1"/>
    <property type="molecule type" value="Genomic_DNA"/>
</dbReference>
<dbReference type="SUPFAM" id="SSF47473">
    <property type="entry name" value="EF-hand"/>
    <property type="match status" value="1"/>
</dbReference>